<sequence>MPGLVLFPVRVVNLTSLHRRAAPVFVNLSCGLTGQRAAVLVRPEQEHHLGFDLCAEASLVRQLVGSYQVLLFTVFAVLASTMVIFLIYNAFLNRVQTVPLVYIPSASTQDGYLYPPLTAQHHPSSLRNRTQAWLWSVRR</sequence>
<gene>
    <name evidence="3 4" type="primary">LOC106546973</name>
</gene>
<evidence type="ECO:0000313" key="3">
    <source>
        <dbReference type="RefSeq" id="XP_013919463.1"/>
    </source>
</evidence>
<protein>
    <submittedName>
        <fullName evidence="3 4">Nuclear pore membrane glycoprotein 210-like</fullName>
    </submittedName>
</protein>
<keyword evidence="1" id="KW-0472">Membrane</keyword>
<dbReference type="OrthoDB" id="361283at2759"/>
<dbReference type="RefSeq" id="XP_013919463.1">
    <property type="nucleotide sequence ID" value="XM_014063988.1"/>
</dbReference>
<keyword evidence="1" id="KW-1133">Transmembrane helix</keyword>
<accession>A0A6I9XTP7</accession>
<dbReference type="AlphaFoldDB" id="A0A6I9XTP7"/>
<keyword evidence="2" id="KW-1185">Reference proteome</keyword>
<dbReference type="Proteomes" id="UP000504617">
    <property type="component" value="Unplaced"/>
</dbReference>
<organism evidence="2 4">
    <name type="scientific">Thamnophis sirtalis</name>
    <dbReference type="NCBI Taxonomy" id="35019"/>
    <lineage>
        <taxon>Eukaryota</taxon>
        <taxon>Metazoa</taxon>
        <taxon>Chordata</taxon>
        <taxon>Craniata</taxon>
        <taxon>Vertebrata</taxon>
        <taxon>Euteleostomi</taxon>
        <taxon>Lepidosauria</taxon>
        <taxon>Squamata</taxon>
        <taxon>Bifurcata</taxon>
        <taxon>Unidentata</taxon>
        <taxon>Episquamata</taxon>
        <taxon>Toxicofera</taxon>
        <taxon>Serpentes</taxon>
        <taxon>Colubroidea</taxon>
        <taxon>Colubridae</taxon>
        <taxon>Natricinae</taxon>
        <taxon>Thamnophis</taxon>
    </lineage>
</organism>
<evidence type="ECO:0000256" key="1">
    <source>
        <dbReference type="SAM" id="Phobius"/>
    </source>
</evidence>
<keyword evidence="1" id="KW-0812">Transmembrane</keyword>
<feature type="transmembrane region" description="Helical" evidence="1">
    <location>
        <begin position="69"/>
        <end position="91"/>
    </location>
</feature>
<dbReference type="GeneID" id="106546973"/>
<reference evidence="3 4" key="1">
    <citation type="submission" date="2025-04" db="UniProtKB">
        <authorList>
            <consortium name="RefSeq"/>
        </authorList>
    </citation>
    <scope>IDENTIFICATION</scope>
    <source>
        <tissue evidence="3 4">Skeletal muscle</tissue>
    </source>
</reference>
<dbReference type="KEGG" id="tsr:106546973"/>
<evidence type="ECO:0000313" key="4">
    <source>
        <dbReference type="RefSeq" id="XP_013919464.1"/>
    </source>
</evidence>
<evidence type="ECO:0000313" key="2">
    <source>
        <dbReference type="Proteomes" id="UP000504617"/>
    </source>
</evidence>
<name>A0A6I9XTP7_9SAUR</name>
<dbReference type="RefSeq" id="XP_013919464.1">
    <property type="nucleotide sequence ID" value="XM_014063989.1"/>
</dbReference>
<proteinExistence type="predicted"/>